<dbReference type="EMBL" id="CP022530">
    <property type="protein sequence ID" value="ASP39799.1"/>
    <property type="molecule type" value="Genomic_DNA"/>
</dbReference>
<keyword evidence="2" id="KW-1185">Reference proteome</keyword>
<protein>
    <submittedName>
        <fullName evidence="1">Uncharacterized protein</fullName>
    </submittedName>
</protein>
<organism evidence="1 2">
    <name type="scientific">Bacterioplanes sanyensis</name>
    <dbReference type="NCBI Taxonomy" id="1249553"/>
    <lineage>
        <taxon>Bacteria</taxon>
        <taxon>Pseudomonadati</taxon>
        <taxon>Pseudomonadota</taxon>
        <taxon>Gammaproteobacteria</taxon>
        <taxon>Oceanospirillales</taxon>
        <taxon>Oceanospirillaceae</taxon>
        <taxon>Bacterioplanes</taxon>
    </lineage>
</organism>
<evidence type="ECO:0000313" key="2">
    <source>
        <dbReference type="Proteomes" id="UP000202440"/>
    </source>
</evidence>
<dbReference type="Proteomes" id="UP000202440">
    <property type="component" value="Chromosome"/>
</dbReference>
<name>A0A222FM14_9GAMM</name>
<accession>A0A222FM14</accession>
<proteinExistence type="predicted"/>
<evidence type="ECO:0000313" key="1">
    <source>
        <dbReference type="EMBL" id="ASP39799.1"/>
    </source>
</evidence>
<gene>
    <name evidence="1" type="ORF">CHH28_14460</name>
</gene>
<dbReference type="KEGG" id="bsan:CHH28_14460"/>
<sequence>MAWVEEVEGIKQVRATLFEADLPESQHRADTLTILTISNATSSVDDSNWFLDDVWEGGKKYAKNSVSSALSDGQAHLAWSESGALMAATYNRVSASWDVADLGLSDAAYYHAMTDKGELVAVAGDRLYVARYDAATASWTVSDSIDDDLVTQAGMSVLRENGAIQIAYIKSGGAGNQLIMATVAPQTLEPSLSLVADTDATKKSPALTFYGGEYYLAWRQPLVANEHGLVYARSTGIAWQETVVDGAIAMDLDLVVADDGVHLLWTDEDYSNKAYSHLIATHLQAGQYGDFKILDDFGSEEPIAVPVDGGIAMMVGQNGGRGIVPISYSEADGEWGMGDEVCIVLQYSGWSSCQDGDGDLGFAISGERGVVSWVSGDRDIYISTAKN</sequence>
<reference evidence="1 2" key="1">
    <citation type="submission" date="2017-07" db="EMBL/GenBank/DDBJ databases">
        <title>Annotated genome sequence of Bacterioplanes sanyensis isolated from Red Sea.</title>
        <authorList>
            <person name="Rehman Z.U."/>
        </authorList>
    </citation>
    <scope>NUCLEOTIDE SEQUENCE [LARGE SCALE GENOMIC DNA]</scope>
    <source>
        <strain evidence="1 2">NV9</strain>
    </source>
</reference>
<dbReference type="AlphaFoldDB" id="A0A222FM14"/>